<sequence>MEGGSWVEMQHANMQVQEKEWEKLLKEARELGITPTEIRNFFKQKKLNLSS</sequence>
<keyword evidence="3" id="KW-1185">Reference proteome</keyword>
<evidence type="ECO:0000313" key="3">
    <source>
        <dbReference type="Proteomes" id="UP000784880"/>
    </source>
</evidence>
<name>A0ABS6JIU0_9BACI</name>
<dbReference type="Pfam" id="PF08671">
    <property type="entry name" value="SinI"/>
    <property type="match status" value="1"/>
</dbReference>
<evidence type="ECO:0000313" key="2">
    <source>
        <dbReference type="EMBL" id="MBU9713599.1"/>
    </source>
</evidence>
<organism evidence="2 3">
    <name type="scientific">Evansella tamaricis</name>
    <dbReference type="NCBI Taxonomy" id="2069301"/>
    <lineage>
        <taxon>Bacteria</taxon>
        <taxon>Bacillati</taxon>
        <taxon>Bacillota</taxon>
        <taxon>Bacilli</taxon>
        <taxon>Bacillales</taxon>
        <taxon>Bacillaceae</taxon>
        <taxon>Evansella</taxon>
    </lineage>
</organism>
<reference evidence="2 3" key="1">
    <citation type="submission" date="2021-06" db="EMBL/GenBank/DDBJ databases">
        <title>Bacillus sp. RD4P76, an endophyte from a halophyte.</title>
        <authorList>
            <person name="Sun J.-Q."/>
        </authorList>
    </citation>
    <scope>NUCLEOTIDE SEQUENCE [LARGE SCALE GENOMIC DNA]</scope>
    <source>
        <strain evidence="2 3">CGMCC 1.15917</strain>
    </source>
</reference>
<feature type="domain" description="Sin" evidence="1">
    <location>
        <begin position="8"/>
        <end position="46"/>
    </location>
</feature>
<gene>
    <name evidence="2" type="ORF">KS419_17865</name>
</gene>
<dbReference type="EMBL" id="JAHQCS010000145">
    <property type="protein sequence ID" value="MBU9713599.1"/>
    <property type="molecule type" value="Genomic_DNA"/>
</dbReference>
<accession>A0ABS6JIU0</accession>
<comment type="caution">
    <text evidence="2">The sequence shown here is derived from an EMBL/GenBank/DDBJ whole genome shotgun (WGS) entry which is preliminary data.</text>
</comment>
<dbReference type="PROSITE" id="PS51500">
    <property type="entry name" value="SIN"/>
    <property type="match status" value="1"/>
</dbReference>
<protein>
    <submittedName>
        <fullName evidence="2">Anti-repressor SinI family protein</fullName>
    </submittedName>
</protein>
<dbReference type="InterPro" id="IPR010981">
    <property type="entry name" value="SinR/SinI_dimer_dom"/>
</dbReference>
<proteinExistence type="predicted"/>
<dbReference type="RefSeq" id="WP_217067750.1">
    <property type="nucleotide sequence ID" value="NZ_JAHQCS010000145.1"/>
</dbReference>
<dbReference type="Proteomes" id="UP000784880">
    <property type="component" value="Unassembled WGS sequence"/>
</dbReference>
<evidence type="ECO:0000259" key="1">
    <source>
        <dbReference type="PROSITE" id="PS51500"/>
    </source>
</evidence>